<feature type="transmembrane region" description="Helical" evidence="6">
    <location>
        <begin position="287"/>
        <end position="305"/>
    </location>
</feature>
<keyword evidence="4 6" id="KW-0472">Membrane</keyword>
<sequence>MTPDRHPSKPQSCGKSSERAEAAARARGRSVQQVWPESARRHQSETRPLGEWYRHGDPGFREWRFRDSGKYAHLDKGGCGYVHRYGERLGDCGHHPCRRGCSGGEGTYSDSMFDDEIFSPVREMCVCQRHGRVATSPLVDEAEGEREREGVGEPCSGETGSGEFQSGETRSTKVSYADRFCHQSLRLPTRAVAENSVAVGPRTTSTSSQHAGNESWLCTGWGQLVVLSIAYFAVVGMWNALNTIGGLGTGDEHVSHVVNTVLYGTGCLAGFFSGSAINLFGLRVGSVVGAAGQTLVLLVVYLYHYQGLNGLWVPLGAVVGGAVISWHLSAVASGAVHYPTETQRSLFLAVNSAFLNVGGVTGSLVALAMNFKAPTHTTVTTRSSTSIFDHIHAALVPRAPIGWLGRRRRKLARAARLRRLTDAVEGSDLIGVVGSGLRDSGLIGRGLGGVALTLRESGACADGVCAMTASTLPEQFPSIDHSLLPVDPPLDPVVNLTTAAAQTTPETATIGVNAGSLSSASFLLILAVNASGVLVSLLVQSPARVRRSDGSRAAVPLLTLKQEMQGVVAGLRETYLWLMAPLFMCSIWHEVVLFNYFNVQLSNVRSRALNALVYYLARILASFLFQFVCDLAHTLPRRIDSANIFTLTLCALGFTTAAMTFGDVFGVQSDAPLDFREKRSSLLLLCFFAYGALETTATSYSLWLIGALPFHNTALANRYVGWYRTFAALGGCLSWLLDSLKAVDVPAQWAISAALWLTAIACTACLRHDIAKNHPDDSDAQPETAATTPGTTHGDLKGNLNRGTRQFPPNNELTDQQQTG</sequence>
<dbReference type="AlphaFoldDB" id="A0A023AXH3"/>
<dbReference type="GeneID" id="22915978"/>
<evidence type="ECO:0000313" key="7">
    <source>
        <dbReference type="EMBL" id="EZG43337.1"/>
    </source>
</evidence>
<dbReference type="VEuPathDB" id="CryptoDB:GNI_176310"/>
<comment type="subcellular location">
    <subcellularLocation>
        <location evidence="1">Membrane</location>
        <topology evidence="1">Multi-pass membrane protein</topology>
    </subcellularLocation>
</comment>
<dbReference type="InterPro" id="IPR051617">
    <property type="entry name" value="UNC-93-like_regulator"/>
</dbReference>
<reference evidence="7" key="1">
    <citation type="submission" date="2013-12" db="EMBL/GenBank/DDBJ databases">
        <authorList>
            <person name="Omoto C.K."/>
            <person name="Sibley D."/>
            <person name="Venepally P."/>
            <person name="Hadjithomas M."/>
            <person name="Karamycheva S."/>
            <person name="Brunk B."/>
            <person name="Roos D."/>
            <person name="Caler E."/>
            <person name="Lorenzi H."/>
        </authorList>
    </citation>
    <scope>NUCLEOTIDE SEQUENCE</scope>
</reference>
<name>A0A023AXH3_GRENI</name>
<dbReference type="Proteomes" id="UP000019763">
    <property type="component" value="Unassembled WGS sequence"/>
</dbReference>
<evidence type="ECO:0000256" key="6">
    <source>
        <dbReference type="SAM" id="Phobius"/>
    </source>
</evidence>
<feature type="region of interest" description="Disordered" evidence="5">
    <location>
        <begin position="773"/>
        <end position="820"/>
    </location>
</feature>
<feature type="region of interest" description="Disordered" evidence="5">
    <location>
        <begin position="138"/>
        <end position="168"/>
    </location>
</feature>
<keyword evidence="2 6" id="KW-0812">Transmembrane</keyword>
<dbReference type="EMBL" id="AFNH02001326">
    <property type="protein sequence ID" value="EZG43337.1"/>
    <property type="molecule type" value="Genomic_DNA"/>
</dbReference>
<dbReference type="InterPro" id="IPR036259">
    <property type="entry name" value="MFS_trans_sf"/>
</dbReference>
<feature type="compositionally biased region" description="Polar residues" evidence="5">
    <location>
        <begin position="801"/>
        <end position="820"/>
    </location>
</feature>
<proteinExistence type="predicted"/>
<evidence type="ECO:0000256" key="1">
    <source>
        <dbReference type="ARBA" id="ARBA00004141"/>
    </source>
</evidence>
<evidence type="ECO:0000313" key="8">
    <source>
        <dbReference type="Proteomes" id="UP000019763"/>
    </source>
</evidence>
<evidence type="ECO:0000256" key="2">
    <source>
        <dbReference type="ARBA" id="ARBA00022692"/>
    </source>
</evidence>
<keyword evidence="3 6" id="KW-1133">Transmembrane helix</keyword>
<protein>
    <submittedName>
        <fullName evidence="7">DUF895 domain protein</fullName>
    </submittedName>
</protein>
<gene>
    <name evidence="7" type="ORF">GNI_176310</name>
</gene>
<evidence type="ECO:0000256" key="4">
    <source>
        <dbReference type="ARBA" id="ARBA00023136"/>
    </source>
</evidence>
<evidence type="ECO:0000256" key="3">
    <source>
        <dbReference type="ARBA" id="ARBA00022989"/>
    </source>
</evidence>
<dbReference type="eggNOG" id="KOG3098">
    <property type="taxonomic scope" value="Eukaryota"/>
</dbReference>
<feature type="transmembrane region" description="Helical" evidence="6">
    <location>
        <begin position="720"/>
        <end position="737"/>
    </location>
</feature>
<feature type="region of interest" description="Disordered" evidence="5">
    <location>
        <begin position="1"/>
        <end position="46"/>
    </location>
</feature>
<evidence type="ECO:0000256" key="5">
    <source>
        <dbReference type="SAM" id="MobiDB-lite"/>
    </source>
</evidence>
<organism evidence="7 8">
    <name type="scientific">Gregarina niphandrodes</name>
    <name type="common">Septate eugregarine</name>
    <dbReference type="NCBI Taxonomy" id="110365"/>
    <lineage>
        <taxon>Eukaryota</taxon>
        <taxon>Sar</taxon>
        <taxon>Alveolata</taxon>
        <taxon>Apicomplexa</taxon>
        <taxon>Conoidasida</taxon>
        <taxon>Gregarinasina</taxon>
        <taxon>Eugregarinorida</taxon>
        <taxon>Gregarinidae</taxon>
        <taxon>Gregarina</taxon>
    </lineage>
</organism>
<dbReference type="OrthoDB" id="196103at2759"/>
<feature type="transmembrane region" description="Helical" evidence="6">
    <location>
        <begin position="346"/>
        <end position="369"/>
    </location>
</feature>
<feature type="transmembrane region" description="Helical" evidence="6">
    <location>
        <begin position="311"/>
        <end position="334"/>
    </location>
</feature>
<dbReference type="RefSeq" id="XP_011133408.1">
    <property type="nucleotide sequence ID" value="XM_011135106.1"/>
</dbReference>
<accession>A0A023AXH3</accession>
<comment type="caution">
    <text evidence="7">The sequence shown here is derived from an EMBL/GenBank/DDBJ whole genome shotgun (WGS) entry which is preliminary data.</text>
</comment>
<feature type="transmembrane region" description="Helical" evidence="6">
    <location>
        <begin position="644"/>
        <end position="662"/>
    </location>
</feature>
<feature type="transmembrane region" description="Helical" evidence="6">
    <location>
        <begin position="224"/>
        <end position="241"/>
    </location>
</feature>
<feature type="transmembrane region" description="Helical" evidence="6">
    <location>
        <begin position="612"/>
        <end position="632"/>
    </location>
</feature>
<feature type="transmembrane region" description="Helical" evidence="6">
    <location>
        <begin position="574"/>
        <end position="597"/>
    </location>
</feature>
<feature type="transmembrane region" description="Helical" evidence="6">
    <location>
        <begin position="682"/>
        <end position="708"/>
    </location>
</feature>
<dbReference type="PANTHER" id="PTHR23294">
    <property type="entry name" value="ET TRANSLATION PRODUCT-RELATED"/>
    <property type="match status" value="1"/>
</dbReference>
<dbReference type="PANTHER" id="PTHR23294:SF59">
    <property type="entry name" value="UNC93-LIKE PROTEIN C922.05C"/>
    <property type="match status" value="1"/>
</dbReference>
<dbReference type="GO" id="GO:0016020">
    <property type="term" value="C:membrane"/>
    <property type="evidence" value="ECO:0007669"/>
    <property type="project" value="UniProtKB-SubCell"/>
</dbReference>
<feature type="transmembrane region" description="Helical" evidence="6">
    <location>
        <begin position="520"/>
        <end position="539"/>
    </location>
</feature>
<keyword evidence="8" id="KW-1185">Reference proteome</keyword>
<dbReference type="SUPFAM" id="SSF103473">
    <property type="entry name" value="MFS general substrate transporter"/>
    <property type="match status" value="1"/>
</dbReference>
<feature type="transmembrane region" description="Helical" evidence="6">
    <location>
        <begin position="749"/>
        <end position="766"/>
    </location>
</feature>
<feature type="transmembrane region" description="Helical" evidence="6">
    <location>
        <begin position="261"/>
        <end position="280"/>
    </location>
</feature>